<protein>
    <submittedName>
        <fullName evidence="15">Ferric reductase-like transmembrane domain-containing protein</fullName>
    </submittedName>
</protein>
<dbReference type="EMBL" id="JACEMT010000050">
    <property type="protein sequence ID" value="MBA4502760.1"/>
    <property type="molecule type" value="Genomic_DNA"/>
</dbReference>
<evidence type="ECO:0000256" key="8">
    <source>
        <dbReference type="ARBA" id="ARBA00022989"/>
    </source>
</evidence>
<dbReference type="PANTHER" id="PTHR47354">
    <property type="entry name" value="NADH OXIDOREDUCTASE HCR"/>
    <property type="match status" value="1"/>
</dbReference>
<evidence type="ECO:0000259" key="14">
    <source>
        <dbReference type="PROSITE" id="PS51384"/>
    </source>
</evidence>
<keyword evidence="4 13" id="KW-0812">Transmembrane</keyword>
<dbReference type="InterPro" id="IPR001433">
    <property type="entry name" value="OxRdtase_FAD/NAD-bd"/>
</dbReference>
<dbReference type="CDD" id="cd06198">
    <property type="entry name" value="FNR_like_3"/>
    <property type="match status" value="1"/>
</dbReference>
<keyword evidence="6" id="KW-0479">Metal-binding</keyword>
<dbReference type="AlphaFoldDB" id="A0A7W1WYV5"/>
<sequence>MANRYLITSLLALLALQLGVWQWSLSYEHFLTLSGFLAINFMSITMFLALRSRWLEIPLGGLDKQYHLHKWTGILGTVFALTHWLIEMADDVIKALFGKDRSLREADFSGLLGSLQGLVEDLGEPGLYLLLALVAITLIRWVPYRFWRYLHRLMPAIYLALAAHSLLLAPLTWWQQPTGGLMAVLIGAGSTASLLSLSGRIGKARRWQGLVHRVRQLSHTTTEVVCEMGRRWPGHRAGQFALVTFNRTEGAHPFTLTTADRQDGQLGFHIKALGDYTRTLPNRLQTGNTVTVEGPYGCFNPEKGRTCAQQIWIAGGVGITPFLAALENRLIQANHLFPSVTLHYCTQSTVDDPNVERLQALAQQLPSVSVQVHASQQGERLSADRLQIQAAKVDIWFCGPKGLATALRQGLKNRAFSLRFHQEHFEFR</sequence>
<evidence type="ECO:0000256" key="10">
    <source>
        <dbReference type="ARBA" id="ARBA00023004"/>
    </source>
</evidence>
<dbReference type="Gene3D" id="3.40.50.80">
    <property type="entry name" value="Nucleotide-binding domain of ferredoxin-NADP reductase (FNR) module"/>
    <property type="match status" value="1"/>
</dbReference>
<keyword evidence="9" id="KW-0560">Oxidoreductase</keyword>
<dbReference type="PANTHER" id="PTHR47354:SF8">
    <property type="entry name" value="1,2-PHENYLACETYL-COA EPOXIDASE, SUBUNIT E"/>
    <property type="match status" value="1"/>
</dbReference>
<dbReference type="InterPro" id="IPR039261">
    <property type="entry name" value="FNR_nucleotide-bd"/>
</dbReference>
<evidence type="ECO:0000313" key="15">
    <source>
        <dbReference type="EMBL" id="MBA4502760.1"/>
    </source>
</evidence>
<dbReference type="Proteomes" id="UP000538931">
    <property type="component" value="Unassembled WGS sequence"/>
</dbReference>
<dbReference type="GO" id="GO:0016020">
    <property type="term" value="C:membrane"/>
    <property type="evidence" value="ECO:0007669"/>
    <property type="project" value="UniProtKB-SubCell"/>
</dbReference>
<evidence type="ECO:0000256" key="13">
    <source>
        <dbReference type="SAM" id="Phobius"/>
    </source>
</evidence>
<dbReference type="RefSeq" id="WP_181739875.1">
    <property type="nucleotide sequence ID" value="NZ_JACEMT010000050.1"/>
</dbReference>
<keyword evidence="11" id="KW-0411">Iron-sulfur</keyword>
<evidence type="ECO:0000256" key="12">
    <source>
        <dbReference type="ARBA" id="ARBA00023136"/>
    </source>
</evidence>
<evidence type="ECO:0000313" key="16">
    <source>
        <dbReference type="Proteomes" id="UP000538931"/>
    </source>
</evidence>
<feature type="transmembrane region" description="Helical" evidence="13">
    <location>
        <begin position="180"/>
        <end position="197"/>
    </location>
</feature>
<dbReference type="GO" id="GO:0046872">
    <property type="term" value="F:metal ion binding"/>
    <property type="evidence" value="ECO:0007669"/>
    <property type="project" value="UniProtKB-KW"/>
</dbReference>
<keyword evidence="7" id="KW-0274">FAD</keyword>
<feature type="transmembrane region" description="Helical" evidence="13">
    <location>
        <begin position="29"/>
        <end position="50"/>
    </location>
</feature>
<dbReference type="Pfam" id="PF00175">
    <property type="entry name" value="NAD_binding_1"/>
    <property type="match status" value="1"/>
</dbReference>
<comment type="caution">
    <text evidence="15">The sequence shown here is derived from an EMBL/GenBank/DDBJ whole genome shotgun (WGS) entry which is preliminary data.</text>
</comment>
<evidence type="ECO:0000256" key="7">
    <source>
        <dbReference type="ARBA" id="ARBA00022827"/>
    </source>
</evidence>
<evidence type="ECO:0000256" key="4">
    <source>
        <dbReference type="ARBA" id="ARBA00022692"/>
    </source>
</evidence>
<dbReference type="Pfam" id="PF08022">
    <property type="entry name" value="FAD_binding_8"/>
    <property type="match status" value="1"/>
</dbReference>
<dbReference type="GO" id="GO:0051537">
    <property type="term" value="F:2 iron, 2 sulfur cluster binding"/>
    <property type="evidence" value="ECO:0007669"/>
    <property type="project" value="UniProtKB-KW"/>
</dbReference>
<feature type="transmembrane region" description="Helical" evidence="13">
    <location>
        <begin position="156"/>
        <end position="174"/>
    </location>
</feature>
<proteinExistence type="predicted"/>
<dbReference type="Pfam" id="PF01794">
    <property type="entry name" value="Ferric_reduct"/>
    <property type="match status" value="1"/>
</dbReference>
<dbReference type="InterPro" id="IPR017938">
    <property type="entry name" value="Riboflavin_synthase-like_b-brl"/>
</dbReference>
<evidence type="ECO:0000256" key="11">
    <source>
        <dbReference type="ARBA" id="ARBA00023014"/>
    </source>
</evidence>
<keyword evidence="8 13" id="KW-1133">Transmembrane helix</keyword>
<feature type="transmembrane region" description="Helical" evidence="13">
    <location>
        <begin position="126"/>
        <end position="144"/>
    </location>
</feature>
<feature type="domain" description="FAD-binding FR-type" evidence="14">
    <location>
        <begin position="204"/>
        <end position="302"/>
    </location>
</feature>
<gene>
    <name evidence="15" type="ORF">H1S06_10340</name>
</gene>
<reference evidence="15 16" key="1">
    <citation type="submission" date="2020-07" db="EMBL/GenBank/DDBJ databases">
        <title>Bacterium isolated from marien macroalgae.</title>
        <authorList>
            <person name="Zhu K."/>
            <person name="Lu D."/>
            <person name="Du Z."/>
        </authorList>
    </citation>
    <scope>NUCLEOTIDE SEQUENCE [LARGE SCALE GENOMIC DNA]</scope>
    <source>
        <strain evidence="15 16">3-1745</strain>
    </source>
</reference>
<keyword evidence="3" id="KW-0285">Flavoprotein</keyword>
<organism evidence="15 16">
    <name type="scientific">Marinobacterium marinum</name>
    <dbReference type="NCBI Taxonomy" id="2756129"/>
    <lineage>
        <taxon>Bacteria</taxon>
        <taxon>Pseudomonadati</taxon>
        <taxon>Pseudomonadota</taxon>
        <taxon>Gammaproteobacteria</taxon>
        <taxon>Oceanospirillales</taxon>
        <taxon>Oceanospirillaceae</taxon>
        <taxon>Marinobacterium</taxon>
    </lineage>
</organism>
<accession>A0A7W1WYV5</accession>
<dbReference type="InterPro" id="IPR013130">
    <property type="entry name" value="Fe3_Rdtase_TM_dom"/>
</dbReference>
<evidence type="ECO:0000256" key="5">
    <source>
        <dbReference type="ARBA" id="ARBA00022714"/>
    </source>
</evidence>
<evidence type="ECO:0000256" key="3">
    <source>
        <dbReference type="ARBA" id="ARBA00022630"/>
    </source>
</evidence>
<comment type="subcellular location">
    <subcellularLocation>
        <location evidence="2">Membrane</location>
        <topology evidence="2">Multi-pass membrane protein</topology>
    </subcellularLocation>
</comment>
<dbReference type="InterPro" id="IPR017927">
    <property type="entry name" value="FAD-bd_FR_type"/>
</dbReference>
<dbReference type="InterPro" id="IPR013112">
    <property type="entry name" value="FAD-bd_8"/>
</dbReference>
<keyword evidence="16" id="KW-1185">Reference proteome</keyword>
<evidence type="ECO:0000256" key="2">
    <source>
        <dbReference type="ARBA" id="ARBA00004141"/>
    </source>
</evidence>
<dbReference type="SUPFAM" id="SSF63380">
    <property type="entry name" value="Riboflavin synthase domain-like"/>
    <property type="match status" value="1"/>
</dbReference>
<name>A0A7W1WYV5_9GAMM</name>
<dbReference type="GO" id="GO:0050660">
    <property type="term" value="F:flavin adenine dinucleotide binding"/>
    <property type="evidence" value="ECO:0007669"/>
    <property type="project" value="TreeGrafter"/>
</dbReference>
<dbReference type="PROSITE" id="PS51384">
    <property type="entry name" value="FAD_FR"/>
    <property type="match status" value="1"/>
</dbReference>
<evidence type="ECO:0000256" key="1">
    <source>
        <dbReference type="ARBA" id="ARBA00001974"/>
    </source>
</evidence>
<dbReference type="Gene3D" id="2.40.30.10">
    <property type="entry name" value="Translation factors"/>
    <property type="match status" value="1"/>
</dbReference>
<keyword evidence="12 13" id="KW-0472">Membrane</keyword>
<dbReference type="GO" id="GO:0016491">
    <property type="term" value="F:oxidoreductase activity"/>
    <property type="evidence" value="ECO:0007669"/>
    <property type="project" value="UniProtKB-KW"/>
</dbReference>
<comment type="cofactor">
    <cofactor evidence="1">
        <name>FAD</name>
        <dbReference type="ChEBI" id="CHEBI:57692"/>
    </cofactor>
</comment>
<evidence type="ECO:0000256" key="9">
    <source>
        <dbReference type="ARBA" id="ARBA00023002"/>
    </source>
</evidence>
<dbReference type="SUPFAM" id="SSF52343">
    <property type="entry name" value="Ferredoxin reductase-like, C-terminal NADP-linked domain"/>
    <property type="match status" value="1"/>
</dbReference>
<feature type="transmembrane region" description="Helical" evidence="13">
    <location>
        <begin position="71"/>
        <end position="86"/>
    </location>
</feature>
<evidence type="ECO:0000256" key="6">
    <source>
        <dbReference type="ARBA" id="ARBA00022723"/>
    </source>
</evidence>
<dbReference type="InterPro" id="IPR050415">
    <property type="entry name" value="MRET"/>
</dbReference>
<keyword evidence="5" id="KW-0001">2Fe-2S</keyword>
<keyword evidence="10" id="KW-0408">Iron</keyword>